<gene>
    <name evidence="2" type="ORF">ACFOYY_24445</name>
</gene>
<dbReference type="Pfam" id="PF12697">
    <property type="entry name" value="Abhydrolase_6"/>
    <property type="match status" value="1"/>
</dbReference>
<organism evidence="2 3">
    <name type="scientific">Streptosporangium jomthongense</name>
    <dbReference type="NCBI Taxonomy" id="1193683"/>
    <lineage>
        <taxon>Bacteria</taxon>
        <taxon>Bacillati</taxon>
        <taxon>Actinomycetota</taxon>
        <taxon>Actinomycetes</taxon>
        <taxon>Streptosporangiales</taxon>
        <taxon>Streptosporangiaceae</taxon>
        <taxon>Streptosporangium</taxon>
    </lineage>
</organism>
<name>A0ABV8F7M0_9ACTN</name>
<dbReference type="RefSeq" id="WP_386192361.1">
    <property type="nucleotide sequence ID" value="NZ_JBHSBC010000023.1"/>
</dbReference>
<dbReference type="Proteomes" id="UP001595698">
    <property type="component" value="Unassembled WGS sequence"/>
</dbReference>
<dbReference type="SUPFAM" id="SSF53474">
    <property type="entry name" value="alpha/beta-Hydrolases"/>
    <property type="match status" value="1"/>
</dbReference>
<protein>
    <submittedName>
        <fullName evidence="2">Alpha/beta fold hydrolase</fullName>
    </submittedName>
</protein>
<evidence type="ECO:0000259" key="1">
    <source>
        <dbReference type="Pfam" id="PF12697"/>
    </source>
</evidence>
<dbReference type="Gene3D" id="3.40.50.1820">
    <property type="entry name" value="alpha/beta hydrolase"/>
    <property type="match status" value="1"/>
</dbReference>
<reference evidence="3" key="1">
    <citation type="journal article" date="2019" name="Int. J. Syst. Evol. Microbiol.">
        <title>The Global Catalogue of Microorganisms (GCM) 10K type strain sequencing project: providing services to taxonomists for standard genome sequencing and annotation.</title>
        <authorList>
            <consortium name="The Broad Institute Genomics Platform"/>
            <consortium name="The Broad Institute Genome Sequencing Center for Infectious Disease"/>
            <person name="Wu L."/>
            <person name="Ma J."/>
        </authorList>
    </citation>
    <scope>NUCLEOTIDE SEQUENCE [LARGE SCALE GENOMIC DNA]</scope>
    <source>
        <strain evidence="3">TBRC 7912</strain>
    </source>
</reference>
<evidence type="ECO:0000313" key="2">
    <source>
        <dbReference type="EMBL" id="MFC3983302.1"/>
    </source>
</evidence>
<dbReference type="InterPro" id="IPR000639">
    <property type="entry name" value="Epox_hydrolase-like"/>
</dbReference>
<dbReference type="GO" id="GO:0016787">
    <property type="term" value="F:hydrolase activity"/>
    <property type="evidence" value="ECO:0007669"/>
    <property type="project" value="UniProtKB-KW"/>
</dbReference>
<dbReference type="PANTHER" id="PTHR46438">
    <property type="entry name" value="ALPHA/BETA-HYDROLASES SUPERFAMILY PROTEIN"/>
    <property type="match status" value="1"/>
</dbReference>
<sequence>METRFLQVDGGRIAYDVEGDGPLVVMIPGMLDSRESYRFLRPLLVRAGYRVATMDIRGCGESSAEWADYSYEAQGRDIAALVGHLDAGPAVLVGNSYSAGSIMCAAAETPALVAGVVPIASFVPNLPTGPVKRALLALVGKALVAFPSVWGAYLRSAYPSAPPADFAGYRARSVAALRTRRNATRAYVSAPPMSEAWLDRVTCPALVVMGTADPDFADPVAVAELQAARMNAPLTLVEGAGHYPHAEFPEVLAGSLLPFLARVHARVAV</sequence>
<dbReference type="EMBL" id="JBHSBC010000023">
    <property type="protein sequence ID" value="MFC3983302.1"/>
    <property type="molecule type" value="Genomic_DNA"/>
</dbReference>
<accession>A0ABV8F7M0</accession>
<comment type="caution">
    <text evidence="2">The sequence shown here is derived from an EMBL/GenBank/DDBJ whole genome shotgun (WGS) entry which is preliminary data.</text>
</comment>
<dbReference type="PRINTS" id="PR00412">
    <property type="entry name" value="EPOXHYDRLASE"/>
</dbReference>
<proteinExistence type="predicted"/>
<dbReference type="InterPro" id="IPR000073">
    <property type="entry name" value="AB_hydrolase_1"/>
</dbReference>
<evidence type="ECO:0000313" key="3">
    <source>
        <dbReference type="Proteomes" id="UP001595698"/>
    </source>
</evidence>
<dbReference type="InterPro" id="IPR029058">
    <property type="entry name" value="AB_hydrolase_fold"/>
</dbReference>
<keyword evidence="3" id="KW-1185">Reference proteome</keyword>
<feature type="domain" description="AB hydrolase-1" evidence="1">
    <location>
        <begin position="24"/>
        <end position="253"/>
    </location>
</feature>
<keyword evidence="2" id="KW-0378">Hydrolase</keyword>